<organism evidence="2 3">
    <name type="scientific">Cyclotella cryptica</name>
    <dbReference type="NCBI Taxonomy" id="29204"/>
    <lineage>
        <taxon>Eukaryota</taxon>
        <taxon>Sar</taxon>
        <taxon>Stramenopiles</taxon>
        <taxon>Ochrophyta</taxon>
        <taxon>Bacillariophyta</taxon>
        <taxon>Coscinodiscophyceae</taxon>
        <taxon>Thalassiosirophycidae</taxon>
        <taxon>Stephanodiscales</taxon>
        <taxon>Stephanodiscaceae</taxon>
        <taxon>Cyclotella</taxon>
    </lineage>
</organism>
<reference evidence="2 3" key="1">
    <citation type="journal article" date="2020" name="G3 (Bethesda)">
        <title>Improved Reference Genome for Cyclotella cryptica CCMP332, a Model for Cell Wall Morphogenesis, Salinity Adaptation, and Lipid Production in Diatoms (Bacillariophyta).</title>
        <authorList>
            <person name="Roberts W.R."/>
            <person name="Downey K.M."/>
            <person name="Ruck E.C."/>
            <person name="Traller J.C."/>
            <person name="Alverson A.J."/>
        </authorList>
    </citation>
    <scope>NUCLEOTIDE SEQUENCE [LARGE SCALE GENOMIC DNA]</scope>
    <source>
        <strain evidence="2 3">CCMP332</strain>
    </source>
</reference>
<accession>A0ABD3PJ79</accession>
<evidence type="ECO:0000313" key="2">
    <source>
        <dbReference type="EMBL" id="KAL3787729.1"/>
    </source>
</evidence>
<dbReference type="Proteomes" id="UP001516023">
    <property type="component" value="Unassembled WGS sequence"/>
</dbReference>
<comment type="caution">
    <text evidence="2">The sequence shown here is derived from an EMBL/GenBank/DDBJ whole genome shotgun (WGS) entry which is preliminary data.</text>
</comment>
<evidence type="ECO:0000256" key="1">
    <source>
        <dbReference type="SAM" id="SignalP"/>
    </source>
</evidence>
<feature type="chain" id="PRO_5044870749" evidence="1">
    <location>
        <begin position="23"/>
        <end position="118"/>
    </location>
</feature>
<dbReference type="EMBL" id="JABMIG020000170">
    <property type="protein sequence ID" value="KAL3787729.1"/>
    <property type="molecule type" value="Genomic_DNA"/>
</dbReference>
<proteinExistence type="predicted"/>
<evidence type="ECO:0000313" key="3">
    <source>
        <dbReference type="Proteomes" id="UP001516023"/>
    </source>
</evidence>
<keyword evidence="1" id="KW-0732">Signal</keyword>
<gene>
    <name evidence="2" type="ORF">HJC23_012155</name>
</gene>
<protein>
    <submittedName>
        <fullName evidence="2">Uncharacterized protein</fullName>
    </submittedName>
</protein>
<keyword evidence="3" id="KW-1185">Reference proteome</keyword>
<name>A0ABD3PJ79_9STRA</name>
<dbReference type="AlphaFoldDB" id="A0ABD3PJ79"/>
<sequence>MNIRVIPTILLLTNILSTSSSAANDGDADASKPPGFKVDFYNAVSQEIDIVTITEQNGRQRYEGVYYHAAPKSTVTVEVYEGEVLLAVVATTDELVSKFKVEKDAKRYVIQWGTGEEL</sequence>
<feature type="signal peptide" evidence="1">
    <location>
        <begin position="1"/>
        <end position="22"/>
    </location>
</feature>